<reference evidence="6" key="1">
    <citation type="journal article" date="2015" name="PLoS ONE">
        <title>Comprehensive Evaluation of Toxoplasma gondii VEG and Neospora caninum LIV Genomes with Tachyzoite Stage Transcriptome and Proteome Defines Novel Transcript Features.</title>
        <authorList>
            <person name="Ramaprasad A."/>
            <person name="Mourier T."/>
            <person name="Naeem R."/>
            <person name="Malas T.B."/>
            <person name="Moussa E."/>
            <person name="Panigrahi A."/>
            <person name="Vermont S.J."/>
            <person name="Otto T.D."/>
            <person name="Wastling J."/>
            <person name="Pain A."/>
        </authorList>
    </citation>
    <scope>NUCLEOTIDE SEQUENCE</scope>
    <source>
        <strain evidence="6">VEG</strain>
    </source>
</reference>
<gene>
    <name evidence="6" type="ORF">BN1205_054150</name>
</gene>
<dbReference type="AlphaFoldDB" id="A0A0F7UQ24"/>
<keyword evidence="3" id="KW-0862">Zinc</keyword>
<keyword evidence="2" id="KW-0863">Zinc-finger</keyword>
<dbReference type="Pfam" id="PF02892">
    <property type="entry name" value="zf-BED"/>
    <property type="match status" value="1"/>
</dbReference>
<evidence type="ECO:0000256" key="3">
    <source>
        <dbReference type="ARBA" id="ARBA00022833"/>
    </source>
</evidence>
<dbReference type="EMBL" id="LN714491">
    <property type="protein sequence ID" value="CEL72029.1"/>
    <property type="molecule type" value="Genomic_DNA"/>
</dbReference>
<dbReference type="SUPFAM" id="SSF57667">
    <property type="entry name" value="beta-beta-alpha zinc fingers"/>
    <property type="match status" value="1"/>
</dbReference>
<feature type="compositionally biased region" description="Low complexity" evidence="4">
    <location>
        <begin position="199"/>
        <end position="209"/>
    </location>
</feature>
<feature type="domain" description="BED-type" evidence="5">
    <location>
        <begin position="99"/>
        <end position="142"/>
    </location>
</feature>
<organism evidence="6">
    <name type="scientific">Toxoplasma gondii (strain ATCC 50861 / VEG)</name>
    <dbReference type="NCBI Taxonomy" id="432359"/>
    <lineage>
        <taxon>Eukaryota</taxon>
        <taxon>Sar</taxon>
        <taxon>Alveolata</taxon>
        <taxon>Apicomplexa</taxon>
        <taxon>Conoidasida</taxon>
        <taxon>Coccidia</taxon>
        <taxon>Eucoccidiorida</taxon>
        <taxon>Eimeriorina</taxon>
        <taxon>Sarcocystidae</taxon>
        <taxon>Toxoplasma</taxon>
    </lineage>
</organism>
<accession>A0A0F7UQ24</accession>
<evidence type="ECO:0000256" key="4">
    <source>
        <dbReference type="SAM" id="MobiDB-lite"/>
    </source>
</evidence>
<evidence type="ECO:0000259" key="5">
    <source>
        <dbReference type="Pfam" id="PF02892"/>
    </source>
</evidence>
<keyword evidence="1" id="KW-0479">Metal-binding</keyword>
<feature type="compositionally biased region" description="Polar residues" evidence="4">
    <location>
        <begin position="211"/>
        <end position="221"/>
    </location>
</feature>
<dbReference type="InterPro" id="IPR036236">
    <property type="entry name" value="Znf_C2H2_sf"/>
</dbReference>
<dbReference type="GO" id="GO:0008270">
    <property type="term" value="F:zinc ion binding"/>
    <property type="evidence" value="ECO:0007669"/>
    <property type="project" value="UniProtKB-KW"/>
</dbReference>
<dbReference type="GO" id="GO:0003677">
    <property type="term" value="F:DNA binding"/>
    <property type="evidence" value="ECO:0007669"/>
    <property type="project" value="InterPro"/>
</dbReference>
<protein>
    <recommendedName>
        <fullName evidence="5">BED-type domain-containing protein</fullName>
    </recommendedName>
</protein>
<evidence type="ECO:0000256" key="1">
    <source>
        <dbReference type="ARBA" id="ARBA00022723"/>
    </source>
</evidence>
<name>A0A0F7UQ24_TOXGV</name>
<feature type="region of interest" description="Disordered" evidence="4">
    <location>
        <begin position="197"/>
        <end position="233"/>
    </location>
</feature>
<proteinExistence type="predicted"/>
<dbReference type="InterPro" id="IPR003656">
    <property type="entry name" value="Znf_BED"/>
</dbReference>
<feature type="region of interest" description="Disordered" evidence="4">
    <location>
        <begin position="145"/>
        <end position="174"/>
    </location>
</feature>
<evidence type="ECO:0000256" key="2">
    <source>
        <dbReference type="ARBA" id="ARBA00022771"/>
    </source>
</evidence>
<evidence type="ECO:0000313" key="6">
    <source>
        <dbReference type="EMBL" id="CEL72029.1"/>
    </source>
</evidence>
<sequence length="294" mass="32653">MPGVRVWPERFVNRYTHPSVTFEAASSHPRCDGDHTQLNCLCCRVSCAFLSSIMEPSTSDEKDDIYEESQRGDNCCTGEQTPESVTQASLVQLSRRCSSPVYNFFRIYSHAAGKQARCVKCEQKFRFTGSTTVLFEHLKRKHGLDMLSEQRRRRKTATRPRAPLPPGGPLQDPVFDMERVKLETKFHSDEQLVCEEDSSFSTPSDFPSPAEASQGTDTPYLSSGSRSEEGGGRFDVQTECMSRGYVDASALSSVLRLTLDGETGSTPNTGGDNLSSCAVPAWWWYGPERSSACL</sequence>